<gene>
    <name evidence="3" type="ORF">AWB65_01640</name>
</gene>
<evidence type="ECO:0000313" key="4">
    <source>
        <dbReference type="Proteomes" id="UP000054977"/>
    </source>
</evidence>
<dbReference type="EMBL" id="FCNW02000005">
    <property type="protein sequence ID" value="SAL27875.1"/>
    <property type="molecule type" value="Genomic_DNA"/>
</dbReference>
<keyword evidence="4" id="KW-1185">Reference proteome</keyword>
<dbReference type="STRING" id="326474.AWB65_01640"/>
<accession>A0A158G6Z9</accession>
<evidence type="ECO:0008006" key="5">
    <source>
        <dbReference type="Google" id="ProtNLM"/>
    </source>
</evidence>
<evidence type="ECO:0000256" key="2">
    <source>
        <dbReference type="SAM" id="SignalP"/>
    </source>
</evidence>
<dbReference type="PROSITE" id="PS51257">
    <property type="entry name" value="PROKAR_LIPOPROTEIN"/>
    <property type="match status" value="1"/>
</dbReference>
<organism evidence="3 4">
    <name type="scientific">Caballeronia humi</name>
    <dbReference type="NCBI Taxonomy" id="326474"/>
    <lineage>
        <taxon>Bacteria</taxon>
        <taxon>Pseudomonadati</taxon>
        <taxon>Pseudomonadota</taxon>
        <taxon>Betaproteobacteria</taxon>
        <taxon>Burkholderiales</taxon>
        <taxon>Burkholderiaceae</taxon>
        <taxon>Caballeronia</taxon>
    </lineage>
</organism>
<proteinExistence type="predicted"/>
<name>A0A158G6Z9_9BURK</name>
<evidence type="ECO:0000313" key="3">
    <source>
        <dbReference type="EMBL" id="SAL27875.1"/>
    </source>
</evidence>
<comment type="caution">
    <text evidence="3">The sequence shown here is derived from an EMBL/GenBank/DDBJ whole genome shotgun (WGS) entry which is preliminary data.</text>
</comment>
<dbReference type="RefSeq" id="WP_087666671.1">
    <property type="nucleotide sequence ID" value="NZ_FCNW02000005.1"/>
</dbReference>
<evidence type="ECO:0000256" key="1">
    <source>
        <dbReference type="SAM" id="Coils"/>
    </source>
</evidence>
<protein>
    <recommendedName>
        <fullName evidence="5">Lipoprotein</fullName>
    </recommendedName>
</protein>
<feature type="coiled-coil region" evidence="1">
    <location>
        <begin position="174"/>
        <end position="201"/>
    </location>
</feature>
<dbReference type="AlphaFoldDB" id="A0A158G6Z9"/>
<feature type="chain" id="PRO_5011118138" description="Lipoprotein" evidence="2">
    <location>
        <begin position="25"/>
        <end position="205"/>
    </location>
</feature>
<keyword evidence="1" id="KW-0175">Coiled coil</keyword>
<reference evidence="3" key="1">
    <citation type="submission" date="2016-01" db="EMBL/GenBank/DDBJ databases">
        <authorList>
            <person name="Peeters C."/>
        </authorList>
    </citation>
    <scope>NUCLEOTIDE SEQUENCE [LARGE SCALE GENOMIC DNA]</scope>
    <source>
        <strain evidence="3">LMG 22934</strain>
    </source>
</reference>
<keyword evidence="2" id="KW-0732">Signal</keyword>
<feature type="signal peptide" evidence="2">
    <location>
        <begin position="1"/>
        <end position="24"/>
    </location>
</feature>
<sequence>MIRIVLITLLAALTTACATPQQNAALECGAGGAVAAALLCKLAGGDTGKCAAIAAGVGVIGGAGCYAYSNKMAKREKELEGHENDLDARLKYVKDVNSDTAAYNDQLKKDVGTATQNTDQLVAQMRQKTVDQQKLADQRKALDTQIKLANDSVTLQRKQLSSMRSFQAQQTVKSQELASEIQRQQMLLAETERETNALAAQRQRI</sequence>
<dbReference type="Proteomes" id="UP000054977">
    <property type="component" value="Unassembled WGS sequence"/>
</dbReference>
<dbReference type="OrthoDB" id="9134060at2"/>